<organism evidence="2 3">
    <name type="scientific">Microlunatus ginsengisoli</name>
    <dbReference type="NCBI Taxonomy" id="363863"/>
    <lineage>
        <taxon>Bacteria</taxon>
        <taxon>Bacillati</taxon>
        <taxon>Actinomycetota</taxon>
        <taxon>Actinomycetes</taxon>
        <taxon>Propionibacteriales</taxon>
        <taxon>Propionibacteriaceae</taxon>
        <taxon>Microlunatus</taxon>
    </lineage>
</organism>
<evidence type="ECO:0000313" key="2">
    <source>
        <dbReference type="EMBL" id="GAA3616036.1"/>
    </source>
</evidence>
<protein>
    <recommendedName>
        <fullName evidence="1">ABM domain-containing protein</fullName>
    </recommendedName>
</protein>
<dbReference type="EMBL" id="BAABAB010000010">
    <property type="protein sequence ID" value="GAA3616036.1"/>
    <property type="molecule type" value="Genomic_DNA"/>
</dbReference>
<sequence length="104" mass="11913">MWPGRVALYAGPMLVITRFRTSQPDMLGERVDRALAVLRDRPGFEEADLVRNLDEPELWALLLRWRDVGSYRRALQGYEAKVTVVPLLSEALDEPSAYEDPELL</sequence>
<evidence type="ECO:0000259" key="1">
    <source>
        <dbReference type="Pfam" id="PF03992"/>
    </source>
</evidence>
<comment type="caution">
    <text evidence="2">The sequence shown here is derived from an EMBL/GenBank/DDBJ whole genome shotgun (WGS) entry which is preliminary data.</text>
</comment>
<feature type="domain" description="ABM" evidence="1">
    <location>
        <begin position="27"/>
        <end position="79"/>
    </location>
</feature>
<dbReference type="Proteomes" id="UP001501490">
    <property type="component" value="Unassembled WGS sequence"/>
</dbReference>
<reference evidence="3" key="1">
    <citation type="journal article" date="2019" name="Int. J. Syst. Evol. Microbiol.">
        <title>The Global Catalogue of Microorganisms (GCM) 10K type strain sequencing project: providing services to taxonomists for standard genome sequencing and annotation.</title>
        <authorList>
            <consortium name="The Broad Institute Genomics Platform"/>
            <consortium name="The Broad Institute Genome Sequencing Center for Infectious Disease"/>
            <person name="Wu L."/>
            <person name="Ma J."/>
        </authorList>
    </citation>
    <scope>NUCLEOTIDE SEQUENCE [LARGE SCALE GENOMIC DNA]</scope>
    <source>
        <strain evidence="3">JCM 16929</strain>
    </source>
</reference>
<name>A0ABP6ZRJ8_9ACTN</name>
<gene>
    <name evidence="2" type="ORF">GCM10022236_17720</name>
</gene>
<dbReference type="Pfam" id="PF03992">
    <property type="entry name" value="ABM"/>
    <property type="match status" value="1"/>
</dbReference>
<dbReference type="InterPro" id="IPR007138">
    <property type="entry name" value="ABM_dom"/>
</dbReference>
<evidence type="ECO:0000313" key="3">
    <source>
        <dbReference type="Proteomes" id="UP001501490"/>
    </source>
</evidence>
<dbReference type="Gene3D" id="3.30.70.100">
    <property type="match status" value="1"/>
</dbReference>
<dbReference type="InterPro" id="IPR011008">
    <property type="entry name" value="Dimeric_a/b-barrel"/>
</dbReference>
<keyword evidence="3" id="KW-1185">Reference proteome</keyword>
<accession>A0ABP6ZRJ8</accession>
<dbReference type="SUPFAM" id="SSF54909">
    <property type="entry name" value="Dimeric alpha+beta barrel"/>
    <property type="match status" value="1"/>
</dbReference>
<proteinExistence type="predicted"/>